<feature type="region of interest" description="Disordered" evidence="1">
    <location>
        <begin position="225"/>
        <end position="244"/>
    </location>
</feature>
<dbReference type="EMBL" id="MU001683">
    <property type="protein sequence ID" value="KAF2456560.1"/>
    <property type="molecule type" value="Genomic_DNA"/>
</dbReference>
<gene>
    <name evidence="2" type="ORF">BDY21DRAFT_53726</name>
</gene>
<feature type="compositionally biased region" description="Polar residues" evidence="1">
    <location>
        <begin position="101"/>
        <end position="112"/>
    </location>
</feature>
<organism evidence="2 3">
    <name type="scientific">Lineolata rhizophorae</name>
    <dbReference type="NCBI Taxonomy" id="578093"/>
    <lineage>
        <taxon>Eukaryota</taxon>
        <taxon>Fungi</taxon>
        <taxon>Dikarya</taxon>
        <taxon>Ascomycota</taxon>
        <taxon>Pezizomycotina</taxon>
        <taxon>Dothideomycetes</taxon>
        <taxon>Dothideomycetes incertae sedis</taxon>
        <taxon>Lineolatales</taxon>
        <taxon>Lineolataceae</taxon>
        <taxon>Lineolata</taxon>
    </lineage>
</organism>
<sequence length="341" mass="36514">MSRSVGLMRTMEHMCQLGTSIISNVANDNTYEIPSQEEINRQLSLPVLNRPNVDHPFRSPNHPGDQGEVRSPNTGSFPSRALSLARDSIVPRSAPLPREPMSSTGATLSRQPMSPRVASHRDTPNFPGNRVASRLNPSAVAGPSSRGGAPLIERRASARPIGGGGVSHLSAANSVPIGPVPRRSMPDMSRGRLIDSYRPNYGSLRPSGGDSSRYVPSIEETLSAAANNDDSGFRAQDTPRASSTSRRVDFALPVVRDGMVLTAGRDLETGGVYLREDHNRDDAVMSPLPQRTSGQAGHLDRRVASLHPATASAGRSDDNGPPTPALGRRLATNPFVERRGF</sequence>
<name>A0A6A6NXU6_9PEZI</name>
<dbReference type="Proteomes" id="UP000799766">
    <property type="component" value="Unassembled WGS sequence"/>
</dbReference>
<feature type="region of interest" description="Disordered" evidence="1">
    <location>
        <begin position="278"/>
        <end position="341"/>
    </location>
</feature>
<accession>A0A6A6NXU6</accession>
<proteinExistence type="predicted"/>
<feature type="region of interest" description="Disordered" evidence="1">
    <location>
        <begin position="172"/>
        <end position="214"/>
    </location>
</feature>
<evidence type="ECO:0000313" key="3">
    <source>
        <dbReference type="Proteomes" id="UP000799766"/>
    </source>
</evidence>
<evidence type="ECO:0000256" key="1">
    <source>
        <dbReference type="SAM" id="MobiDB-lite"/>
    </source>
</evidence>
<keyword evidence="3" id="KW-1185">Reference proteome</keyword>
<protein>
    <submittedName>
        <fullName evidence="2">Uncharacterized protein</fullName>
    </submittedName>
</protein>
<dbReference type="AlphaFoldDB" id="A0A6A6NXU6"/>
<reference evidence="2" key="1">
    <citation type="journal article" date="2020" name="Stud. Mycol.">
        <title>101 Dothideomycetes genomes: a test case for predicting lifestyles and emergence of pathogens.</title>
        <authorList>
            <person name="Haridas S."/>
            <person name="Albert R."/>
            <person name="Binder M."/>
            <person name="Bloem J."/>
            <person name="Labutti K."/>
            <person name="Salamov A."/>
            <person name="Andreopoulos B."/>
            <person name="Baker S."/>
            <person name="Barry K."/>
            <person name="Bills G."/>
            <person name="Bluhm B."/>
            <person name="Cannon C."/>
            <person name="Castanera R."/>
            <person name="Culley D."/>
            <person name="Daum C."/>
            <person name="Ezra D."/>
            <person name="Gonzalez J."/>
            <person name="Henrissat B."/>
            <person name="Kuo A."/>
            <person name="Liang C."/>
            <person name="Lipzen A."/>
            <person name="Lutzoni F."/>
            <person name="Magnuson J."/>
            <person name="Mondo S."/>
            <person name="Nolan M."/>
            <person name="Ohm R."/>
            <person name="Pangilinan J."/>
            <person name="Park H.-J."/>
            <person name="Ramirez L."/>
            <person name="Alfaro M."/>
            <person name="Sun H."/>
            <person name="Tritt A."/>
            <person name="Yoshinaga Y."/>
            <person name="Zwiers L.-H."/>
            <person name="Turgeon B."/>
            <person name="Goodwin S."/>
            <person name="Spatafora J."/>
            <person name="Crous P."/>
            <person name="Grigoriev I."/>
        </authorList>
    </citation>
    <scope>NUCLEOTIDE SEQUENCE</scope>
    <source>
        <strain evidence="2">ATCC 16933</strain>
    </source>
</reference>
<feature type="region of interest" description="Disordered" evidence="1">
    <location>
        <begin position="50"/>
        <end position="147"/>
    </location>
</feature>
<evidence type="ECO:0000313" key="2">
    <source>
        <dbReference type="EMBL" id="KAF2456560.1"/>
    </source>
</evidence>